<gene>
    <name evidence="7" type="ORF">XNOV1_A024760</name>
</gene>
<dbReference type="GO" id="GO:0016020">
    <property type="term" value="C:membrane"/>
    <property type="evidence" value="ECO:0007669"/>
    <property type="project" value="UniProtKB-SubCell"/>
</dbReference>
<proteinExistence type="inferred from homology"/>
<evidence type="ECO:0000256" key="4">
    <source>
        <dbReference type="ARBA" id="ARBA00022989"/>
    </source>
</evidence>
<dbReference type="PANTHER" id="PTHR23320:SF157">
    <property type="entry name" value="SI:CH1073-291C23.2"/>
    <property type="match status" value="1"/>
</dbReference>
<protein>
    <submittedName>
        <fullName evidence="7">Membrane-spanning 4-domains subfamily A member 4D-like</fullName>
    </submittedName>
</protein>
<comment type="similarity">
    <text evidence="2">Belongs to the MS4A family.</text>
</comment>
<reference evidence="7" key="1">
    <citation type="submission" date="2023-08" db="EMBL/GenBank/DDBJ databases">
        <authorList>
            <person name="Alioto T."/>
            <person name="Alioto T."/>
            <person name="Gomez Garrido J."/>
        </authorList>
    </citation>
    <scope>NUCLEOTIDE SEQUENCE</scope>
</reference>
<evidence type="ECO:0000256" key="1">
    <source>
        <dbReference type="ARBA" id="ARBA00004141"/>
    </source>
</evidence>
<name>A0AAV1FBW1_XYRNO</name>
<feature type="transmembrane region" description="Helical" evidence="6">
    <location>
        <begin position="146"/>
        <end position="175"/>
    </location>
</feature>
<accession>A0AAV1FBW1</accession>
<evidence type="ECO:0000256" key="2">
    <source>
        <dbReference type="ARBA" id="ARBA00009565"/>
    </source>
</evidence>
<dbReference type="InterPro" id="IPR030417">
    <property type="entry name" value="MS4A"/>
</dbReference>
<evidence type="ECO:0000313" key="8">
    <source>
        <dbReference type="Proteomes" id="UP001178508"/>
    </source>
</evidence>
<dbReference type="Pfam" id="PF04103">
    <property type="entry name" value="CD20"/>
    <property type="match status" value="1"/>
</dbReference>
<comment type="subcellular location">
    <subcellularLocation>
        <location evidence="1">Membrane</location>
        <topology evidence="1">Multi-pass membrane protein</topology>
    </subcellularLocation>
</comment>
<evidence type="ECO:0000313" key="7">
    <source>
        <dbReference type="EMBL" id="CAJ1058543.1"/>
    </source>
</evidence>
<dbReference type="InterPro" id="IPR007237">
    <property type="entry name" value="CD20-like"/>
</dbReference>
<dbReference type="Proteomes" id="UP001178508">
    <property type="component" value="Chromosome 6"/>
</dbReference>
<keyword evidence="5 6" id="KW-0472">Membrane</keyword>
<dbReference type="PANTHER" id="PTHR23320">
    <property type="entry name" value="MEMBRANE-SPANNING 4-DOMAINS SUBFAMILY A MS4A -RELATED"/>
    <property type="match status" value="1"/>
</dbReference>
<evidence type="ECO:0000256" key="5">
    <source>
        <dbReference type="ARBA" id="ARBA00023136"/>
    </source>
</evidence>
<keyword evidence="3 6" id="KW-0812">Transmembrane</keyword>
<feature type="transmembrane region" description="Helical" evidence="6">
    <location>
        <begin position="37"/>
        <end position="57"/>
    </location>
</feature>
<keyword evidence="8" id="KW-1185">Reference proteome</keyword>
<sequence length="222" mass="25341">MEGTESTTRERTTKDENQDVLFSSKPLHRFVQREPRALGIAIVIFGCAEFLMGFPLVNEIEKSSLRIYIPFWQGALFLVSGNLSIYTERHPTKKMVTVCLAMYVVSLLGIIVSTGFRIVSLSYLGYRTMYPYYLSDQWELDRMKQVYGMEAVLCTCSLCVSVLLIFLCVIAGLALKSTRTQVRHISWLCFQKELHSLESNICNKSNGAKRNKRTPKTDNVKE</sequence>
<evidence type="ECO:0000256" key="3">
    <source>
        <dbReference type="ARBA" id="ARBA00022692"/>
    </source>
</evidence>
<evidence type="ECO:0000256" key="6">
    <source>
        <dbReference type="SAM" id="Phobius"/>
    </source>
</evidence>
<dbReference type="EMBL" id="OY660869">
    <property type="protein sequence ID" value="CAJ1058543.1"/>
    <property type="molecule type" value="Genomic_DNA"/>
</dbReference>
<organism evidence="7 8">
    <name type="scientific">Xyrichtys novacula</name>
    <name type="common">Pearly razorfish</name>
    <name type="synonym">Hemipteronotus novacula</name>
    <dbReference type="NCBI Taxonomy" id="13765"/>
    <lineage>
        <taxon>Eukaryota</taxon>
        <taxon>Metazoa</taxon>
        <taxon>Chordata</taxon>
        <taxon>Craniata</taxon>
        <taxon>Vertebrata</taxon>
        <taxon>Euteleostomi</taxon>
        <taxon>Actinopterygii</taxon>
        <taxon>Neopterygii</taxon>
        <taxon>Teleostei</taxon>
        <taxon>Neoteleostei</taxon>
        <taxon>Acanthomorphata</taxon>
        <taxon>Eupercaria</taxon>
        <taxon>Labriformes</taxon>
        <taxon>Labridae</taxon>
        <taxon>Xyrichtys</taxon>
    </lineage>
</organism>
<dbReference type="AlphaFoldDB" id="A0AAV1FBW1"/>
<feature type="transmembrane region" description="Helical" evidence="6">
    <location>
        <begin position="69"/>
        <end position="86"/>
    </location>
</feature>
<feature type="transmembrane region" description="Helical" evidence="6">
    <location>
        <begin position="98"/>
        <end position="126"/>
    </location>
</feature>
<keyword evidence="4 6" id="KW-1133">Transmembrane helix</keyword>